<evidence type="ECO:0000256" key="19">
    <source>
        <dbReference type="PIRNR" id="PIRNR000006"/>
    </source>
</evidence>
<keyword evidence="5 19" id="KW-1003">Cell membrane</keyword>
<protein>
    <recommendedName>
        <fullName evidence="19">Cbb3-type cytochrome c oxidase subunit</fullName>
    </recommendedName>
</protein>
<comment type="similarity">
    <text evidence="3 19">Belongs to the CcoP / FixP family.</text>
</comment>
<evidence type="ECO:0000256" key="6">
    <source>
        <dbReference type="ARBA" id="ARBA00022519"/>
    </source>
</evidence>
<dbReference type="OrthoDB" id="9811281at2"/>
<keyword evidence="8 19" id="KW-0679">Respiratory chain</keyword>
<evidence type="ECO:0000256" key="23">
    <source>
        <dbReference type="SAM" id="Phobius"/>
    </source>
</evidence>
<keyword evidence="11" id="KW-0677">Repeat</keyword>
<feature type="domain" description="Cytochrome c" evidence="24">
    <location>
        <begin position="244"/>
        <end position="325"/>
    </location>
</feature>
<keyword evidence="14 23" id="KW-1133">Transmembrane helix</keyword>
<dbReference type="Pfam" id="PF13442">
    <property type="entry name" value="Cytochrome_CBB3"/>
    <property type="match status" value="2"/>
</dbReference>
<evidence type="ECO:0000256" key="11">
    <source>
        <dbReference type="ARBA" id="ARBA00022737"/>
    </source>
</evidence>
<evidence type="ECO:0000256" key="3">
    <source>
        <dbReference type="ARBA" id="ARBA00006113"/>
    </source>
</evidence>
<dbReference type="Proteomes" id="UP000194151">
    <property type="component" value="Chromosome"/>
</dbReference>
<dbReference type="PANTHER" id="PTHR33751">
    <property type="entry name" value="CBB3-TYPE CYTOCHROME C OXIDASE SUBUNIT FIXP"/>
    <property type="match status" value="1"/>
</dbReference>
<feature type="binding site" description="axial binding residue" evidence="20">
    <location>
        <position position="214"/>
    </location>
    <ligand>
        <name>heme c</name>
        <dbReference type="ChEBI" id="CHEBI:61717"/>
        <label>2</label>
    </ligand>
    <ligandPart>
        <name>Fe</name>
        <dbReference type="ChEBI" id="CHEBI:18248"/>
    </ligandPart>
</feature>
<evidence type="ECO:0000256" key="12">
    <source>
        <dbReference type="ARBA" id="ARBA00022781"/>
    </source>
</evidence>
<dbReference type="AlphaFoldDB" id="A0A1W6YLC9"/>
<keyword evidence="10 19" id="KW-0479">Metal-binding</keyword>
<feature type="transmembrane region" description="Helical" evidence="23">
    <location>
        <begin position="93"/>
        <end position="113"/>
    </location>
</feature>
<dbReference type="STRING" id="1416806.CAL12_14340"/>
<feature type="domain" description="Cytochrome c" evidence="24">
    <location>
        <begin position="158"/>
        <end position="237"/>
    </location>
</feature>
<keyword evidence="12 19" id="KW-0375">Hydrogen ion transport</keyword>
<evidence type="ECO:0000256" key="15">
    <source>
        <dbReference type="ARBA" id="ARBA00023002"/>
    </source>
</evidence>
<dbReference type="InterPro" id="IPR038414">
    <property type="entry name" value="CcoP_N_sf"/>
</dbReference>
<dbReference type="InterPro" id="IPR008168">
    <property type="entry name" value="Cyt_C_IC"/>
</dbReference>
<keyword evidence="6 19" id="KW-0997">Cell inner membrane</keyword>
<feature type="binding site" description="axial binding residue" evidence="20">
    <location>
        <position position="261"/>
    </location>
    <ligand>
        <name>heme c</name>
        <dbReference type="ChEBI" id="CHEBI:61717"/>
        <label>2</label>
    </ligand>
    <ligandPart>
        <name>Fe</name>
        <dbReference type="ChEBI" id="CHEBI:18248"/>
    </ligandPart>
</feature>
<evidence type="ECO:0000259" key="24">
    <source>
        <dbReference type="PROSITE" id="PS51007"/>
    </source>
</evidence>
<evidence type="ECO:0000256" key="10">
    <source>
        <dbReference type="ARBA" id="ARBA00022723"/>
    </source>
</evidence>
<keyword evidence="16 19" id="KW-0408">Iron</keyword>
<name>A0A1W6YLC9_9BORD</name>
<dbReference type="UniPathway" id="UPA00705"/>
<dbReference type="Gene3D" id="6.10.280.130">
    <property type="match status" value="1"/>
</dbReference>
<comment type="cofactor">
    <cofactor evidence="19 21">
        <name>heme c</name>
        <dbReference type="ChEBI" id="CHEBI:61717"/>
    </cofactor>
    <text evidence="19 21">Binds 2 heme C groups per subunit.</text>
</comment>
<feature type="binding site" description="axial binding residue" evidence="20">
    <location>
        <position position="175"/>
    </location>
    <ligand>
        <name>heme c</name>
        <dbReference type="ChEBI" id="CHEBI:61717"/>
        <label>1</label>
    </ligand>
    <ligandPart>
        <name>Fe</name>
        <dbReference type="ChEBI" id="CHEBI:18248"/>
    </ligandPart>
</feature>
<feature type="binding site" description="covalent" evidence="21">
    <location>
        <position position="260"/>
    </location>
    <ligand>
        <name>heme c</name>
        <dbReference type="ChEBI" id="CHEBI:61717"/>
        <label>2</label>
    </ligand>
</feature>
<feature type="transmembrane region" description="Helical" evidence="23">
    <location>
        <begin position="6"/>
        <end position="29"/>
    </location>
</feature>
<reference evidence="25 26" key="1">
    <citation type="submission" date="2017-05" db="EMBL/GenBank/DDBJ databases">
        <title>Complete and WGS of Bordetella genogroups.</title>
        <authorList>
            <person name="Spilker T."/>
            <person name="LiPuma J."/>
        </authorList>
    </citation>
    <scope>NUCLEOTIDE SEQUENCE [LARGE SCALE GENOMIC DNA]</scope>
    <source>
        <strain evidence="25 26">AU19157</strain>
    </source>
</reference>
<dbReference type="InterPro" id="IPR050597">
    <property type="entry name" value="Cytochrome_c_Oxidase_Subunit"/>
</dbReference>
<feature type="binding site" description="covalent" evidence="21">
    <location>
        <position position="171"/>
    </location>
    <ligand>
        <name>heme c</name>
        <dbReference type="ChEBI" id="CHEBI:61717"/>
        <label>1</label>
    </ligand>
</feature>
<dbReference type="PROSITE" id="PS51007">
    <property type="entry name" value="CYTC"/>
    <property type="match status" value="2"/>
</dbReference>
<evidence type="ECO:0000313" key="25">
    <source>
        <dbReference type="EMBL" id="ARP81877.1"/>
    </source>
</evidence>
<dbReference type="EMBL" id="CP021108">
    <property type="protein sequence ID" value="ARP81877.1"/>
    <property type="molecule type" value="Genomic_DNA"/>
</dbReference>
<evidence type="ECO:0000256" key="22">
    <source>
        <dbReference type="SAM" id="MobiDB-lite"/>
    </source>
</evidence>
<evidence type="ECO:0000256" key="8">
    <source>
        <dbReference type="ARBA" id="ARBA00022660"/>
    </source>
</evidence>
<dbReference type="GO" id="GO:0006119">
    <property type="term" value="P:oxidative phosphorylation"/>
    <property type="evidence" value="ECO:0007669"/>
    <property type="project" value="UniProtKB-UniPathway"/>
</dbReference>
<keyword evidence="26" id="KW-1185">Reference proteome</keyword>
<dbReference type="SUPFAM" id="SSF46626">
    <property type="entry name" value="Cytochrome c"/>
    <property type="match status" value="2"/>
</dbReference>
<dbReference type="GO" id="GO:0020037">
    <property type="term" value="F:heme binding"/>
    <property type="evidence" value="ECO:0007669"/>
    <property type="project" value="InterPro"/>
</dbReference>
<dbReference type="GO" id="GO:0016491">
    <property type="term" value="F:oxidoreductase activity"/>
    <property type="evidence" value="ECO:0007669"/>
    <property type="project" value="UniProtKB-KW"/>
</dbReference>
<evidence type="ECO:0000256" key="20">
    <source>
        <dbReference type="PIRSR" id="PIRSR000006-1"/>
    </source>
</evidence>
<feature type="binding site" description="covalent" evidence="21">
    <location>
        <position position="257"/>
    </location>
    <ligand>
        <name>heme c</name>
        <dbReference type="ChEBI" id="CHEBI:61717"/>
        <label>2</label>
    </ligand>
</feature>
<organism evidence="25 26">
    <name type="scientific">Bordetella genomosp. 8</name>
    <dbReference type="NCBI Taxonomy" id="1416806"/>
    <lineage>
        <taxon>Bacteria</taxon>
        <taxon>Pseudomonadati</taxon>
        <taxon>Pseudomonadota</taxon>
        <taxon>Betaproteobacteria</taxon>
        <taxon>Burkholderiales</taxon>
        <taxon>Alcaligenaceae</taxon>
        <taxon>Bordetella</taxon>
    </lineage>
</organism>
<feature type="binding site" description="axial binding residue" evidence="20">
    <location>
        <position position="302"/>
    </location>
    <ligand>
        <name>heme c</name>
        <dbReference type="ChEBI" id="CHEBI:61717"/>
        <label>1</label>
    </ligand>
    <ligandPart>
        <name>Fe</name>
        <dbReference type="ChEBI" id="CHEBI:18248"/>
    </ligandPart>
</feature>
<feature type="region of interest" description="Disordered" evidence="22">
    <location>
        <begin position="333"/>
        <end position="353"/>
    </location>
</feature>
<dbReference type="InterPro" id="IPR009056">
    <property type="entry name" value="Cyt_c-like_dom"/>
</dbReference>
<evidence type="ECO:0000256" key="2">
    <source>
        <dbReference type="ARBA" id="ARBA00004673"/>
    </source>
</evidence>
<feature type="binding site" description="covalent" evidence="21">
    <location>
        <position position="174"/>
    </location>
    <ligand>
        <name>heme c</name>
        <dbReference type="ChEBI" id="CHEBI:61717"/>
        <label>1</label>
    </ligand>
</feature>
<accession>A0A1W6YLC9</accession>
<keyword evidence="4 19" id="KW-0813">Transport</keyword>
<dbReference type="InterPro" id="IPR004678">
    <property type="entry name" value="Cyt_c_oxidase_cbb3_su3"/>
</dbReference>
<keyword evidence="13 19" id="KW-0249">Electron transport</keyword>
<dbReference type="InterPro" id="IPR032858">
    <property type="entry name" value="CcoP_N"/>
</dbReference>
<sequence>MSDFTTPFWGYFVGIVAMLGIVWCLWLLYTQRRWLGRSNAPPRRASGLLPPEGALLPRGGPAAKDANQPADTGHVWDGDLTELNNPVPRWWTVMYLLMCLFAVGYLLLFPGLGHYAGTLGYTSADDVRRQQEAQDTATRPLYARYEAMPVPEIARDTSALEIGQRLFLNNCAQCHGSDAKGAPGFPNLTDGDWLYGGAPETILQTITKGRHGVMPAWSGTIDARTASDIADYVRSLSGLGVDRSRIFNGKDAYATYCVACHGVDAKGNQALGAPNLTDDVWLYGSSQRTIEATILNGRDSRMPAQEGVLTPAQIRILTAWVWRQSNGNASGVDAAPAAGNAGDLARAPASGKP</sequence>
<keyword evidence="17 19" id="KW-0406">Ion transport</keyword>
<comment type="pathway">
    <text evidence="2 19">Energy metabolism; oxidative phosphorylation.</text>
</comment>
<keyword evidence="18 19" id="KW-0472">Membrane</keyword>
<dbReference type="PANTHER" id="PTHR33751:SF1">
    <property type="entry name" value="CBB3-TYPE CYTOCHROME C OXIDASE SUBUNIT FIXP"/>
    <property type="match status" value="1"/>
</dbReference>
<dbReference type="GO" id="GO:1902600">
    <property type="term" value="P:proton transmembrane transport"/>
    <property type="evidence" value="ECO:0007669"/>
    <property type="project" value="UniProtKB-KW"/>
</dbReference>
<dbReference type="InterPro" id="IPR036909">
    <property type="entry name" value="Cyt_c-like_dom_sf"/>
</dbReference>
<evidence type="ECO:0000313" key="26">
    <source>
        <dbReference type="Proteomes" id="UP000194151"/>
    </source>
</evidence>
<comment type="subcellular location">
    <subcellularLocation>
        <location evidence="1 19">Cell inner membrane</location>
    </subcellularLocation>
</comment>
<proteinExistence type="inferred from homology"/>
<evidence type="ECO:0000256" key="5">
    <source>
        <dbReference type="ARBA" id="ARBA00022475"/>
    </source>
</evidence>
<dbReference type="KEGG" id="bgv:CAL12_14340"/>
<dbReference type="NCBIfam" id="TIGR00782">
    <property type="entry name" value="ccoP"/>
    <property type="match status" value="1"/>
</dbReference>
<evidence type="ECO:0000256" key="13">
    <source>
        <dbReference type="ARBA" id="ARBA00022982"/>
    </source>
</evidence>
<evidence type="ECO:0000256" key="16">
    <source>
        <dbReference type="ARBA" id="ARBA00023004"/>
    </source>
</evidence>
<dbReference type="Pfam" id="PF14715">
    <property type="entry name" value="FixP_N"/>
    <property type="match status" value="1"/>
</dbReference>
<gene>
    <name evidence="25" type="ORF">CAL12_14340</name>
</gene>
<dbReference type="GO" id="GO:0005506">
    <property type="term" value="F:iron ion binding"/>
    <property type="evidence" value="ECO:0007669"/>
    <property type="project" value="InterPro"/>
</dbReference>
<keyword evidence="9 23" id="KW-0812">Transmembrane</keyword>
<dbReference type="RefSeq" id="WP_086065063.1">
    <property type="nucleotide sequence ID" value="NZ_CP021108.1"/>
</dbReference>
<evidence type="ECO:0000256" key="7">
    <source>
        <dbReference type="ARBA" id="ARBA00022617"/>
    </source>
</evidence>
<keyword evidence="15 19" id="KW-0560">Oxidoreductase</keyword>
<evidence type="ECO:0000256" key="18">
    <source>
        <dbReference type="ARBA" id="ARBA00023136"/>
    </source>
</evidence>
<evidence type="ECO:0000256" key="17">
    <source>
        <dbReference type="ARBA" id="ARBA00023065"/>
    </source>
</evidence>
<evidence type="ECO:0000256" key="4">
    <source>
        <dbReference type="ARBA" id="ARBA00022448"/>
    </source>
</evidence>
<dbReference type="GO" id="GO:0005886">
    <property type="term" value="C:plasma membrane"/>
    <property type="evidence" value="ECO:0007669"/>
    <property type="project" value="UniProtKB-SubCell"/>
</dbReference>
<comment type="subunit">
    <text evidence="19">Component of the cbb3-type cytochrome c oxidase.</text>
</comment>
<comment type="function">
    <text evidence="19">C-type cytochrome. Part of the cbb3-type cytochrome c oxidase complex.</text>
</comment>
<dbReference type="Gene3D" id="1.10.760.10">
    <property type="entry name" value="Cytochrome c-like domain"/>
    <property type="match status" value="2"/>
</dbReference>
<dbReference type="GO" id="GO:0009055">
    <property type="term" value="F:electron transfer activity"/>
    <property type="evidence" value="ECO:0007669"/>
    <property type="project" value="InterPro"/>
</dbReference>
<evidence type="ECO:0000256" key="9">
    <source>
        <dbReference type="ARBA" id="ARBA00022692"/>
    </source>
</evidence>
<evidence type="ECO:0000256" key="1">
    <source>
        <dbReference type="ARBA" id="ARBA00004533"/>
    </source>
</evidence>
<evidence type="ECO:0000256" key="14">
    <source>
        <dbReference type="ARBA" id="ARBA00022989"/>
    </source>
</evidence>
<dbReference type="PIRSF" id="PIRSF000006">
    <property type="entry name" value="Cbb3-Cox_fixP"/>
    <property type="match status" value="1"/>
</dbReference>
<evidence type="ECO:0000256" key="21">
    <source>
        <dbReference type="PIRSR" id="PIRSR000006-2"/>
    </source>
</evidence>
<dbReference type="PRINTS" id="PR00605">
    <property type="entry name" value="CYTCHROMECIC"/>
</dbReference>
<keyword evidence="7 19" id="KW-0349">Heme</keyword>